<dbReference type="SUPFAM" id="SSF63763">
    <property type="entry name" value="SAND domain-like"/>
    <property type="match status" value="1"/>
</dbReference>
<dbReference type="GO" id="GO:0005737">
    <property type="term" value="C:cytoplasm"/>
    <property type="evidence" value="ECO:0007669"/>
    <property type="project" value="TreeGrafter"/>
</dbReference>
<dbReference type="PANTHER" id="PTHR10005">
    <property type="entry name" value="SKI ONCOGENE-RELATED"/>
    <property type="match status" value="1"/>
</dbReference>
<feature type="region of interest" description="Disordered" evidence="3">
    <location>
        <begin position="299"/>
        <end position="325"/>
    </location>
</feature>
<dbReference type="InterPro" id="IPR014890">
    <property type="entry name" value="c-SKI_SMAD4-bd_dom"/>
</dbReference>
<dbReference type="GO" id="GO:0005667">
    <property type="term" value="C:transcription regulator complex"/>
    <property type="evidence" value="ECO:0007669"/>
    <property type="project" value="TreeGrafter"/>
</dbReference>
<evidence type="ECO:0000259" key="4">
    <source>
        <dbReference type="SMART" id="SM01046"/>
    </source>
</evidence>
<evidence type="ECO:0000313" key="6">
    <source>
        <dbReference type="Proteomes" id="UP001497482"/>
    </source>
</evidence>
<dbReference type="GO" id="GO:0030514">
    <property type="term" value="P:negative regulation of BMP signaling pathway"/>
    <property type="evidence" value="ECO:0007669"/>
    <property type="project" value="TreeGrafter"/>
</dbReference>
<reference evidence="5 6" key="1">
    <citation type="submission" date="2024-04" db="EMBL/GenBank/DDBJ databases">
        <authorList>
            <person name="Waldvogel A.-M."/>
            <person name="Schoenle A."/>
        </authorList>
    </citation>
    <scope>NUCLEOTIDE SEQUENCE [LARGE SCALE GENOMIC DNA]</scope>
</reference>
<evidence type="ECO:0000256" key="1">
    <source>
        <dbReference type="ARBA" id="ARBA00009513"/>
    </source>
</evidence>
<dbReference type="SUPFAM" id="SSF46955">
    <property type="entry name" value="Putative DNA-binding domain"/>
    <property type="match status" value="1"/>
</dbReference>
<dbReference type="GO" id="GO:0000122">
    <property type="term" value="P:negative regulation of transcription by RNA polymerase II"/>
    <property type="evidence" value="ECO:0007669"/>
    <property type="project" value="TreeGrafter"/>
</dbReference>
<dbReference type="PANTHER" id="PTHR10005:SF24">
    <property type="entry name" value="SKI ONCOGENE"/>
    <property type="match status" value="1"/>
</dbReference>
<dbReference type="InterPro" id="IPR037000">
    <property type="entry name" value="Ski_DNA-bd_sf"/>
</dbReference>
<dbReference type="GO" id="GO:0000978">
    <property type="term" value="F:RNA polymerase II cis-regulatory region sequence-specific DNA binding"/>
    <property type="evidence" value="ECO:0007669"/>
    <property type="project" value="TreeGrafter"/>
</dbReference>
<dbReference type="InterPro" id="IPR023216">
    <property type="entry name" value="Tscrpt_reg_SKI_SnoN"/>
</dbReference>
<dbReference type="Proteomes" id="UP001497482">
    <property type="component" value="Chromosome 5"/>
</dbReference>
<dbReference type="InterPro" id="IPR003380">
    <property type="entry name" value="SKI/SNO/DAC"/>
</dbReference>
<dbReference type="GO" id="GO:0000981">
    <property type="term" value="F:DNA-binding transcription factor activity, RNA polymerase II-specific"/>
    <property type="evidence" value="ECO:0007669"/>
    <property type="project" value="TreeGrafter"/>
</dbReference>
<dbReference type="Pfam" id="PF08782">
    <property type="entry name" value="c-SKI_SMAD_bind"/>
    <property type="match status" value="1"/>
</dbReference>
<dbReference type="FunFam" id="3.10.260.20:FF:000002">
    <property type="entry name" value="SKI-like oncogene a"/>
    <property type="match status" value="1"/>
</dbReference>
<keyword evidence="6" id="KW-1185">Reference proteome</keyword>
<protein>
    <recommendedName>
        <fullName evidence="4">c-SKI SMAD4-binding domain-containing protein</fullName>
    </recommendedName>
</protein>
<dbReference type="Pfam" id="PF02437">
    <property type="entry name" value="Ski_Sno_DHD"/>
    <property type="match status" value="1"/>
</dbReference>
<feature type="compositionally biased region" description="Low complexity" evidence="3">
    <location>
        <begin position="314"/>
        <end position="325"/>
    </location>
</feature>
<gene>
    <name evidence="5" type="ORF">KC01_LOCUS34303</name>
</gene>
<dbReference type="GO" id="GO:0030512">
    <property type="term" value="P:negative regulation of transforming growth factor beta receptor signaling pathway"/>
    <property type="evidence" value="ECO:0007669"/>
    <property type="project" value="TreeGrafter"/>
</dbReference>
<dbReference type="Gene3D" id="3.10.260.20">
    <property type="entry name" value="Ski"/>
    <property type="match status" value="1"/>
</dbReference>
<keyword evidence="2" id="KW-0175">Coiled coil</keyword>
<evidence type="ECO:0000256" key="2">
    <source>
        <dbReference type="SAM" id="Coils"/>
    </source>
</evidence>
<sequence>METVQRQGFQPHPGLQQTLRQFHLSSMSSLGGPARWQHELLFQKEGKEPELQLHLPGPVLPGPLLVPSDWSTERCETLLEAESISCFVVGGEKRLCLPQILNTVLRDFSLQDINAVCDELHIYCSRCTAEQLEILKVLRVLPFSAPSCGLITQTDSERLCSALIYGGVLPPGAGFPPCSGFLPLQRSELSFGVYHECFGRCNGEFVPELYVSPAAPCVQCADCRLMFAPRRFVTHSHAAQEKRTVHWGFDSSNWRSYILLEELQEERGIRQKEEQSLRQKEEREQLERRLETQKHKFDFSNKPHRPCRHRSDPADTAQTTDTAHTTQTKFIRKEFYSRVYTVVLEESRGRGVSDLNVFQGGGRETADGIGKCVYFSELMRIFS</sequence>
<dbReference type="GO" id="GO:0046332">
    <property type="term" value="F:SMAD binding"/>
    <property type="evidence" value="ECO:0007669"/>
    <property type="project" value="InterPro"/>
</dbReference>
<dbReference type="AlphaFoldDB" id="A0AAV2M1M5"/>
<proteinExistence type="inferred from homology"/>
<organism evidence="5 6">
    <name type="scientific">Knipowitschia caucasica</name>
    <name type="common">Caucasian dwarf goby</name>
    <name type="synonym">Pomatoschistus caucasicus</name>
    <dbReference type="NCBI Taxonomy" id="637954"/>
    <lineage>
        <taxon>Eukaryota</taxon>
        <taxon>Metazoa</taxon>
        <taxon>Chordata</taxon>
        <taxon>Craniata</taxon>
        <taxon>Vertebrata</taxon>
        <taxon>Euteleostomi</taxon>
        <taxon>Actinopterygii</taxon>
        <taxon>Neopterygii</taxon>
        <taxon>Teleostei</taxon>
        <taxon>Neoteleostei</taxon>
        <taxon>Acanthomorphata</taxon>
        <taxon>Gobiaria</taxon>
        <taxon>Gobiiformes</taxon>
        <taxon>Gobioidei</taxon>
        <taxon>Gobiidae</taxon>
        <taxon>Gobiinae</taxon>
        <taxon>Knipowitschia</taxon>
    </lineage>
</organism>
<evidence type="ECO:0000313" key="5">
    <source>
        <dbReference type="EMBL" id="CAL1607241.1"/>
    </source>
</evidence>
<dbReference type="Gene3D" id="3.10.390.10">
    <property type="entry name" value="SAND domain-like"/>
    <property type="match status" value="1"/>
</dbReference>
<dbReference type="SMART" id="SM01046">
    <property type="entry name" value="c-SKI_SMAD_bind"/>
    <property type="match status" value="1"/>
</dbReference>
<name>A0AAV2M1M5_KNICA</name>
<comment type="similarity">
    <text evidence="1">Belongs to the SKI family.</text>
</comment>
<feature type="domain" description="c-SKI SMAD4-binding" evidence="4">
    <location>
        <begin position="190"/>
        <end position="298"/>
    </location>
</feature>
<evidence type="ECO:0000256" key="3">
    <source>
        <dbReference type="SAM" id="MobiDB-lite"/>
    </source>
</evidence>
<accession>A0AAV2M1M5</accession>
<dbReference type="GO" id="GO:0005634">
    <property type="term" value="C:nucleus"/>
    <property type="evidence" value="ECO:0007669"/>
    <property type="project" value="TreeGrafter"/>
</dbReference>
<dbReference type="InterPro" id="IPR010919">
    <property type="entry name" value="SAND-like_dom_sf"/>
</dbReference>
<dbReference type="InterPro" id="IPR009061">
    <property type="entry name" value="DNA-bd_dom_put_sf"/>
</dbReference>
<dbReference type="EMBL" id="OZ035827">
    <property type="protein sequence ID" value="CAL1607241.1"/>
    <property type="molecule type" value="Genomic_DNA"/>
</dbReference>
<feature type="coiled-coil region" evidence="2">
    <location>
        <begin position="260"/>
        <end position="296"/>
    </location>
</feature>